<name>A8XGX8_CAEBR</name>
<dbReference type="GeneID" id="8572097"/>
<dbReference type="PANTHER" id="PTHR20978:SF0">
    <property type="entry name" value="SPLICING FACTOR 3B SUBUNIT 5"/>
    <property type="match status" value="1"/>
</dbReference>
<evidence type="ECO:0000256" key="1">
    <source>
        <dbReference type="SAM" id="SignalP"/>
    </source>
</evidence>
<dbReference type="Pfam" id="PF07189">
    <property type="entry name" value="SF3b10"/>
    <property type="match status" value="1"/>
</dbReference>
<dbReference type="EMBL" id="HE600938">
    <property type="protein sequence ID" value="CAP31902.1"/>
    <property type="molecule type" value="Genomic_DNA"/>
</dbReference>
<dbReference type="Pfam" id="PF01674">
    <property type="entry name" value="Lipase_2"/>
    <property type="match status" value="1"/>
</dbReference>
<accession>A8XGX8</accession>
<evidence type="ECO:0000313" key="4">
    <source>
        <dbReference type="WormBase" id="CBG13037"/>
    </source>
</evidence>
<feature type="signal peptide" evidence="1">
    <location>
        <begin position="1"/>
        <end position="19"/>
    </location>
</feature>
<dbReference type="CTD" id="8572097"/>
<dbReference type="eggNOG" id="KOG3485">
    <property type="taxonomic scope" value="Eukaryota"/>
</dbReference>
<dbReference type="RefSeq" id="XP_002630581.1">
    <property type="nucleotide sequence ID" value="XM_002630535.1"/>
</dbReference>
<organism evidence="2 3">
    <name type="scientific">Caenorhabditis briggsae</name>
    <dbReference type="NCBI Taxonomy" id="6238"/>
    <lineage>
        <taxon>Eukaryota</taxon>
        <taxon>Metazoa</taxon>
        <taxon>Ecdysozoa</taxon>
        <taxon>Nematoda</taxon>
        <taxon>Chromadorea</taxon>
        <taxon>Rhabditida</taxon>
        <taxon>Rhabditina</taxon>
        <taxon>Rhabditomorpha</taxon>
        <taxon>Rhabditoidea</taxon>
        <taxon>Rhabditidae</taxon>
        <taxon>Peloderinae</taxon>
        <taxon>Caenorhabditis</taxon>
    </lineage>
</organism>
<proteinExistence type="predicted"/>
<dbReference type="SUPFAM" id="SSF53474">
    <property type="entry name" value="alpha/beta-Hydrolases"/>
    <property type="match status" value="1"/>
</dbReference>
<dbReference type="WormBase" id="CBG13037">
    <property type="protein sequence ID" value="CBP48380"/>
    <property type="gene ID" value="WBGene00033872"/>
    <property type="gene designation" value="Cbr-moa-2"/>
</dbReference>
<reference evidence="2 3" key="1">
    <citation type="journal article" date="2003" name="PLoS Biol.">
        <title>The genome sequence of Caenorhabditis briggsae: a platform for comparative genomics.</title>
        <authorList>
            <person name="Stein L.D."/>
            <person name="Bao Z."/>
            <person name="Blasiar D."/>
            <person name="Blumenthal T."/>
            <person name="Brent M.R."/>
            <person name="Chen N."/>
            <person name="Chinwalla A."/>
            <person name="Clarke L."/>
            <person name="Clee C."/>
            <person name="Coghlan A."/>
            <person name="Coulson A."/>
            <person name="D'Eustachio P."/>
            <person name="Fitch D.H."/>
            <person name="Fulton L.A."/>
            <person name="Fulton R.E."/>
            <person name="Griffiths-Jones S."/>
            <person name="Harris T.W."/>
            <person name="Hillier L.W."/>
            <person name="Kamath R."/>
            <person name="Kuwabara P.E."/>
            <person name="Mardis E.R."/>
            <person name="Marra M.A."/>
            <person name="Miner T.L."/>
            <person name="Minx P."/>
            <person name="Mullikin J.C."/>
            <person name="Plumb R.W."/>
            <person name="Rogers J."/>
            <person name="Schein J.E."/>
            <person name="Sohrmann M."/>
            <person name="Spieth J."/>
            <person name="Stajich J.E."/>
            <person name="Wei C."/>
            <person name="Willey D."/>
            <person name="Wilson R.K."/>
            <person name="Durbin R."/>
            <person name="Waterston R.H."/>
        </authorList>
    </citation>
    <scope>NUCLEOTIDE SEQUENCE [LARGE SCALE GENOMIC DNA]</scope>
    <source>
        <strain evidence="2 3">AF16</strain>
    </source>
</reference>
<evidence type="ECO:0000313" key="2">
    <source>
        <dbReference type="EMBL" id="CAP31902.1"/>
    </source>
</evidence>
<dbReference type="InterPro" id="IPR009846">
    <property type="entry name" value="SF3b5/RDS3-10"/>
</dbReference>
<dbReference type="PANTHER" id="PTHR20978">
    <property type="entry name" value="SPLICING FACTOR 3B SUBUNIT 5"/>
    <property type="match status" value="1"/>
</dbReference>
<reference evidence="2 3" key="2">
    <citation type="journal article" date="2011" name="PLoS Genet.">
        <title>Caenorhabditis briggsae recombinant inbred line genotypes reveal inter-strain incompatibility and the evolution of recombination.</title>
        <authorList>
            <person name="Ross J.A."/>
            <person name="Koboldt D.C."/>
            <person name="Staisch J.E."/>
            <person name="Chamberlin H.M."/>
            <person name="Gupta B.P."/>
            <person name="Miller R.D."/>
            <person name="Baird S.E."/>
            <person name="Haag E.S."/>
        </authorList>
    </citation>
    <scope>NUCLEOTIDE SEQUENCE [LARGE SCALE GENOMIC DNA]</scope>
    <source>
        <strain evidence="2 3">AF16</strain>
    </source>
</reference>
<dbReference type="InterPro" id="IPR002918">
    <property type="entry name" value="Lipase_EstA/Esterase_EstB"/>
</dbReference>
<dbReference type="GO" id="GO:0016042">
    <property type="term" value="P:lipid catabolic process"/>
    <property type="evidence" value="ECO:0000318"/>
    <property type="project" value="GO_Central"/>
</dbReference>
<dbReference type="GO" id="GO:0016298">
    <property type="term" value="F:lipase activity"/>
    <property type="evidence" value="ECO:0000318"/>
    <property type="project" value="GO_Central"/>
</dbReference>
<dbReference type="Proteomes" id="UP000008549">
    <property type="component" value="Unassembled WGS sequence"/>
</dbReference>
<protein>
    <submittedName>
        <fullName evidence="2">Protein CBG13037</fullName>
    </submittedName>
</protein>
<dbReference type="Gene3D" id="3.40.50.1820">
    <property type="entry name" value="alpha/beta hydrolase"/>
    <property type="match status" value="1"/>
</dbReference>
<dbReference type="HOGENOM" id="CLU_1262531_0_0_1"/>
<keyword evidence="1" id="KW-0732">Signal</keyword>
<gene>
    <name evidence="4" type="primary">moa-2</name>
    <name evidence="2 4" type="ORF">CBG13037</name>
    <name evidence="2" type="ORF">CBG_13037</name>
</gene>
<sequence length="219" mass="24567">MVSRHTILLLFLVMGLASADFSASFKSFIINNYSQQMYDDLARNDLGAVGSYGGGTHDGYSPTSRRAVILVHGTTNNAGNFFGQRNALLSNGWSQEIMRNFIKVVADFTKQKVDILGHSLVSPIVRKKMALPGERFHVLAQLEHLQSKYTGTGHADMNRHEWVVNQHRDTRAFQMSHPGMNTYIAVVENESRARTRFNLINRMIQPCGPPPEKHPLDDA</sequence>
<dbReference type="AlphaFoldDB" id="A8XGX8"/>
<feature type="chain" id="PRO_5002733163" evidence="1">
    <location>
        <begin position="20"/>
        <end position="219"/>
    </location>
</feature>
<dbReference type="STRING" id="6238.A8XGX8"/>
<keyword evidence="3" id="KW-1185">Reference proteome</keyword>
<evidence type="ECO:0000313" key="3">
    <source>
        <dbReference type="Proteomes" id="UP000008549"/>
    </source>
</evidence>
<dbReference type="InParanoid" id="A8XGX8"/>
<dbReference type="KEGG" id="cbr:CBG_13037"/>
<dbReference type="InterPro" id="IPR029058">
    <property type="entry name" value="AB_hydrolase_fold"/>
</dbReference>